<dbReference type="GeneID" id="13283173"/>
<reference evidence="3" key="1">
    <citation type="journal article" date="2011" name="Nat. Commun.">
        <title>Effector diversification within compartments of the Leptosphaeria maculans genome affected by Repeat-Induced Point mutations.</title>
        <authorList>
            <person name="Rouxel T."/>
            <person name="Grandaubert J."/>
            <person name="Hane J.K."/>
            <person name="Hoede C."/>
            <person name="van de Wouw A.P."/>
            <person name="Couloux A."/>
            <person name="Dominguez V."/>
            <person name="Anthouard V."/>
            <person name="Bally P."/>
            <person name="Bourras S."/>
            <person name="Cozijnsen A.J."/>
            <person name="Ciuffetti L.M."/>
            <person name="Degrave A."/>
            <person name="Dilmaghani A."/>
            <person name="Duret L."/>
            <person name="Fudal I."/>
            <person name="Goodwin S.B."/>
            <person name="Gout L."/>
            <person name="Glaser N."/>
            <person name="Linglin J."/>
            <person name="Kema G.H.J."/>
            <person name="Lapalu N."/>
            <person name="Lawrence C.B."/>
            <person name="May K."/>
            <person name="Meyer M."/>
            <person name="Ollivier B."/>
            <person name="Poulain J."/>
            <person name="Schoch C.L."/>
            <person name="Simon A."/>
            <person name="Spatafora J.W."/>
            <person name="Stachowiak A."/>
            <person name="Turgeon B.G."/>
            <person name="Tyler B.M."/>
            <person name="Vincent D."/>
            <person name="Weissenbach J."/>
            <person name="Amselem J."/>
            <person name="Quesneville H."/>
            <person name="Oliver R.P."/>
            <person name="Wincker P."/>
            <person name="Balesdent M.-H."/>
            <person name="Howlett B.J."/>
        </authorList>
    </citation>
    <scope>NUCLEOTIDE SEQUENCE [LARGE SCALE GENOMIC DNA]</scope>
    <source>
        <strain evidence="3">JN3 / isolate v23.1.3 / race Av1-4-5-6-7-8</strain>
    </source>
</reference>
<evidence type="ECO:0000313" key="2">
    <source>
        <dbReference type="EMBL" id="CBX94004.1"/>
    </source>
</evidence>
<feature type="compositionally biased region" description="Basic and acidic residues" evidence="1">
    <location>
        <begin position="9"/>
        <end position="34"/>
    </location>
</feature>
<dbReference type="HOGENOM" id="CLU_687106_0_0_1"/>
<dbReference type="EMBL" id="FP929116">
    <property type="protein sequence ID" value="CBX94004.1"/>
    <property type="molecule type" value="Genomic_DNA"/>
</dbReference>
<accession>E4ZQJ9</accession>
<evidence type="ECO:0000256" key="1">
    <source>
        <dbReference type="SAM" id="MobiDB-lite"/>
    </source>
</evidence>
<dbReference type="Proteomes" id="UP000002668">
    <property type="component" value="Genome"/>
</dbReference>
<proteinExistence type="predicted"/>
<feature type="region of interest" description="Disordered" evidence="1">
    <location>
        <begin position="1"/>
        <end position="53"/>
    </location>
</feature>
<feature type="compositionally biased region" description="Polar residues" evidence="1">
    <location>
        <begin position="40"/>
        <end position="53"/>
    </location>
</feature>
<name>E4ZQJ9_LEPMJ</name>
<dbReference type="OrthoDB" id="3794585at2759"/>
<organism evidence="3">
    <name type="scientific">Leptosphaeria maculans (strain JN3 / isolate v23.1.3 / race Av1-4-5-6-7-8)</name>
    <name type="common">Blackleg fungus</name>
    <name type="synonym">Phoma lingam</name>
    <dbReference type="NCBI Taxonomy" id="985895"/>
    <lineage>
        <taxon>Eukaryota</taxon>
        <taxon>Fungi</taxon>
        <taxon>Dikarya</taxon>
        <taxon>Ascomycota</taxon>
        <taxon>Pezizomycotina</taxon>
        <taxon>Dothideomycetes</taxon>
        <taxon>Pleosporomycetidae</taxon>
        <taxon>Pleosporales</taxon>
        <taxon>Pleosporineae</taxon>
        <taxon>Leptosphaeriaceae</taxon>
        <taxon>Plenodomus</taxon>
        <taxon>Plenodomus lingam/Leptosphaeria maculans species complex</taxon>
    </lineage>
</organism>
<dbReference type="InParanoid" id="E4ZQJ9"/>
<keyword evidence="3" id="KW-1185">Reference proteome</keyword>
<evidence type="ECO:0000313" key="3">
    <source>
        <dbReference type="Proteomes" id="UP000002668"/>
    </source>
</evidence>
<dbReference type="VEuPathDB" id="FungiDB:LEMA_P036780.1"/>
<dbReference type="AlphaFoldDB" id="E4ZQJ9"/>
<protein>
    <submittedName>
        <fullName evidence="2">Predicted protein</fullName>
    </submittedName>
</protein>
<gene>
    <name evidence="2" type="ORF">LEMA_P036780.1</name>
</gene>
<sequence>MPHRPSRFNRRDQGTGEQTQDVHDQVDIERDNSLRKRHVSASTTSTKPNSPIIMTTDAQEGACQIDAPAYMDTVYDLPFSPKLAQSYNDLDPDAYITSGASNRPQDRLPLSQSLKRYSITKCSLGTKRPSLMLSRPAKTKKRCLPVHQLALVRTPTYDGLAPPVVHVSIAATQIELAKRSQRKYASRTVTSPFRNPDVCSSNLKPTRSAAQAQIVKSRPLALQSTAHQDFKAASDGFVGSELSINSVRMSARRKGPICKKVKKSKIMRELVLRRPAPMTTSMATVDTTESYAAKNLAQSSGLVESNDVFVSRKSQRQTKTGSTQFLKAAGHGANLRAHQRYSPHQLEKLISHKLASISAPVRRSESSESKCSVAPCSFCNEDECDGDDRATVSTDSFGCLD</sequence>